<reference evidence="2" key="1">
    <citation type="journal article" date="2023" name="Mol. Phylogenet. Evol.">
        <title>Genome-scale phylogeny and comparative genomics of the fungal order Sordariales.</title>
        <authorList>
            <person name="Hensen N."/>
            <person name="Bonometti L."/>
            <person name="Westerberg I."/>
            <person name="Brannstrom I.O."/>
            <person name="Guillou S."/>
            <person name="Cros-Aarteil S."/>
            <person name="Calhoun S."/>
            <person name="Haridas S."/>
            <person name="Kuo A."/>
            <person name="Mondo S."/>
            <person name="Pangilinan J."/>
            <person name="Riley R."/>
            <person name="LaButti K."/>
            <person name="Andreopoulos B."/>
            <person name="Lipzen A."/>
            <person name="Chen C."/>
            <person name="Yan M."/>
            <person name="Daum C."/>
            <person name="Ng V."/>
            <person name="Clum A."/>
            <person name="Steindorff A."/>
            <person name="Ohm R.A."/>
            <person name="Martin F."/>
            <person name="Silar P."/>
            <person name="Natvig D.O."/>
            <person name="Lalanne C."/>
            <person name="Gautier V."/>
            <person name="Ament-Velasquez S.L."/>
            <person name="Kruys A."/>
            <person name="Hutchinson M.I."/>
            <person name="Powell A.J."/>
            <person name="Barry K."/>
            <person name="Miller A.N."/>
            <person name="Grigoriev I.V."/>
            <person name="Debuchy R."/>
            <person name="Gladieux P."/>
            <person name="Hiltunen Thoren M."/>
            <person name="Johannesson H."/>
        </authorList>
    </citation>
    <scope>NUCLEOTIDE SEQUENCE</scope>
    <source>
        <strain evidence="2">CBS 232.78</strain>
    </source>
</reference>
<dbReference type="InterPro" id="IPR038883">
    <property type="entry name" value="AN11006-like"/>
</dbReference>
<feature type="compositionally biased region" description="Basic and acidic residues" evidence="1">
    <location>
        <begin position="410"/>
        <end position="423"/>
    </location>
</feature>
<reference evidence="2" key="2">
    <citation type="submission" date="2023-06" db="EMBL/GenBank/DDBJ databases">
        <authorList>
            <consortium name="Lawrence Berkeley National Laboratory"/>
            <person name="Haridas S."/>
            <person name="Hensen N."/>
            <person name="Bonometti L."/>
            <person name="Westerberg I."/>
            <person name="Brannstrom I.O."/>
            <person name="Guillou S."/>
            <person name="Cros-Aarteil S."/>
            <person name="Calhoun S."/>
            <person name="Kuo A."/>
            <person name="Mondo S."/>
            <person name="Pangilinan J."/>
            <person name="Riley R."/>
            <person name="LaButti K."/>
            <person name="Andreopoulos B."/>
            <person name="Lipzen A."/>
            <person name="Chen C."/>
            <person name="Yanf M."/>
            <person name="Daum C."/>
            <person name="Ng V."/>
            <person name="Clum A."/>
            <person name="Steindorff A."/>
            <person name="Ohm R."/>
            <person name="Martin F."/>
            <person name="Silar P."/>
            <person name="Natvig D."/>
            <person name="Lalanne C."/>
            <person name="Gautier V."/>
            <person name="Ament-velasquez S.L."/>
            <person name="Kruys A."/>
            <person name="Hutchinson M.I."/>
            <person name="Powell A.J."/>
            <person name="Barry K."/>
            <person name="Miller A.N."/>
            <person name="Grigoriev I.V."/>
            <person name="Debuchy R."/>
            <person name="Gladieux P."/>
            <person name="Thoren M.H."/>
            <person name="Johannesson H."/>
        </authorList>
    </citation>
    <scope>NUCLEOTIDE SEQUENCE</scope>
    <source>
        <strain evidence="2">CBS 232.78</strain>
    </source>
</reference>
<dbReference type="PANTHER" id="PTHR42085:SF1">
    <property type="entry name" value="F-BOX DOMAIN-CONTAINING PROTEIN"/>
    <property type="match status" value="1"/>
</dbReference>
<organism evidence="2 3">
    <name type="scientific">Podospora didyma</name>
    <dbReference type="NCBI Taxonomy" id="330526"/>
    <lineage>
        <taxon>Eukaryota</taxon>
        <taxon>Fungi</taxon>
        <taxon>Dikarya</taxon>
        <taxon>Ascomycota</taxon>
        <taxon>Pezizomycotina</taxon>
        <taxon>Sordariomycetes</taxon>
        <taxon>Sordariomycetidae</taxon>
        <taxon>Sordariales</taxon>
        <taxon>Podosporaceae</taxon>
        <taxon>Podospora</taxon>
    </lineage>
</organism>
<name>A0AAE0NYJ5_9PEZI</name>
<feature type="compositionally biased region" description="Basic residues" evidence="1">
    <location>
        <begin position="76"/>
        <end position="85"/>
    </location>
</feature>
<dbReference type="PANTHER" id="PTHR42085">
    <property type="entry name" value="F-BOX DOMAIN-CONTAINING PROTEIN"/>
    <property type="match status" value="1"/>
</dbReference>
<evidence type="ECO:0000313" key="2">
    <source>
        <dbReference type="EMBL" id="KAK3390073.1"/>
    </source>
</evidence>
<dbReference type="EMBL" id="JAULSW010000002">
    <property type="protein sequence ID" value="KAK3390073.1"/>
    <property type="molecule type" value="Genomic_DNA"/>
</dbReference>
<feature type="compositionally biased region" description="Acidic residues" evidence="1">
    <location>
        <begin position="389"/>
        <end position="409"/>
    </location>
</feature>
<sequence length="505" mass="57941">MANWPRPDTIFPMEGRDQQEAAKAWYNDPLRVQHRQLLDENMELKKLLRKNGISWSSKFTFRSGKQLLMESGGPAAKRRKTRHTRSSTPPPPPQLPVLPVEIQLQILELALTSRHPIIDPLTRADPGAMSAKERNRGNQVAIGFLTTCRAYLVEGRRFFWENNTFTFTNHHTLRNFCNLSLQYRQHIKHVNFRILAKFYDDEVRDHTIPYPNKKNHKKLHRLRVEHRAKEQSMARGGFRSYTWTQTVDFLDALRPPYDPSHNLKKLPPPRLLPNLESLRIDFVNFADNFLHIPGYDLHEMAVHNLGSTLNELMVTGLPAGHAGSRACSELRGLVKDDGLFLKSKPAIVQAGTQVRHMGDCRLEPSAVQTWKVLAKEVVAAKKAARAKDDDSDLDLDSDSDSDSDFDSDTVDPRIHHPGHHDLPDMPPAPEEEGHPESDWKSRRTIWKRVPVSRDSEERKWVEFDRILGIPLNKTPYSEEDDHYDPKDLVCDGCGCMHAPSDWSEE</sequence>
<comment type="caution">
    <text evidence="2">The sequence shown here is derived from an EMBL/GenBank/DDBJ whole genome shotgun (WGS) entry which is preliminary data.</text>
</comment>
<accession>A0AAE0NYJ5</accession>
<evidence type="ECO:0000256" key="1">
    <source>
        <dbReference type="SAM" id="MobiDB-lite"/>
    </source>
</evidence>
<evidence type="ECO:0000313" key="3">
    <source>
        <dbReference type="Proteomes" id="UP001285441"/>
    </source>
</evidence>
<keyword evidence="3" id="KW-1185">Reference proteome</keyword>
<feature type="compositionally biased region" description="Basic and acidic residues" evidence="1">
    <location>
        <begin position="431"/>
        <end position="440"/>
    </location>
</feature>
<dbReference type="AlphaFoldDB" id="A0AAE0NYJ5"/>
<feature type="region of interest" description="Disordered" evidence="1">
    <location>
        <begin position="383"/>
        <end position="440"/>
    </location>
</feature>
<gene>
    <name evidence="2" type="ORF">B0H63DRAFT_106792</name>
</gene>
<protein>
    <submittedName>
        <fullName evidence="2">Uncharacterized protein</fullName>
    </submittedName>
</protein>
<dbReference type="Proteomes" id="UP001285441">
    <property type="component" value="Unassembled WGS sequence"/>
</dbReference>
<proteinExistence type="predicted"/>
<feature type="region of interest" description="Disordered" evidence="1">
    <location>
        <begin position="70"/>
        <end position="95"/>
    </location>
</feature>